<dbReference type="EMBL" id="FTOC01000006">
    <property type="protein sequence ID" value="SIS48845.1"/>
    <property type="molecule type" value="Genomic_DNA"/>
</dbReference>
<protein>
    <submittedName>
        <fullName evidence="2">Uncharacterized protein</fullName>
    </submittedName>
</protein>
<keyword evidence="1" id="KW-1133">Transmembrane helix</keyword>
<evidence type="ECO:0000256" key="1">
    <source>
        <dbReference type="SAM" id="Phobius"/>
    </source>
</evidence>
<dbReference type="AlphaFoldDB" id="A0A1N7JHN6"/>
<proteinExistence type="predicted"/>
<keyword evidence="1" id="KW-0472">Membrane</keyword>
<feature type="transmembrane region" description="Helical" evidence="1">
    <location>
        <begin position="66"/>
        <end position="87"/>
    </location>
</feature>
<accession>A0A1N7JHN6</accession>
<reference evidence="3" key="1">
    <citation type="submission" date="2017-01" db="EMBL/GenBank/DDBJ databases">
        <authorList>
            <person name="Varghese N."/>
            <person name="Submissions S."/>
        </authorList>
    </citation>
    <scope>NUCLEOTIDE SEQUENCE [LARGE SCALE GENOMIC DNA]</scope>
    <source>
        <strain evidence="3">DSM 23127</strain>
    </source>
</reference>
<evidence type="ECO:0000313" key="2">
    <source>
        <dbReference type="EMBL" id="SIS48845.1"/>
    </source>
</evidence>
<gene>
    <name evidence="2" type="ORF">SAMN05421687_10651</name>
</gene>
<keyword evidence="3" id="KW-1185">Reference proteome</keyword>
<evidence type="ECO:0000313" key="3">
    <source>
        <dbReference type="Proteomes" id="UP000187608"/>
    </source>
</evidence>
<dbReference type="RefSeq" id="WP_076559310.1">
    <property type="nucleotide sequence ID" value="NZ_FTOC01000006.1"/>
</dbReference>
<organism evidence="2 3">
    <name type="scientific">Salimicrobium flavidum</name>
    <dbReference type="NCBI Taxonomy" id="570947"/>
    <lineage>
        <taxon>Bacteria</taxon>
        <taxon>Bacillati</taxon>
        <taxon>Bacillota</taxon>
        <taxon>Bacilli</taxon>
        <taxon>Bacillales</taxon>
        <taxon>Bacillaceae</taxon>
        <taxon>Salimicrobium</taxon>
    </lineage>
</organism>
<sequence>MKNFFEKWKLDALYIPLIIVYPAGLWLLFGDTEWHATTLTLYILCIIFLSFSGFTETNGDSAKEIIFGYIYLIGAVFFAAAGLWMWII</sequence>
<feature type="transmembrane region" description="Helical" evidence="1">
    <location>
        <begin position="35"/>
        <end position="54"/>
    </location>
</feature>
<keyword evidence="1" id="KW-0812">Transmembrane</keyword>
<dbReference type="OrthoDB" id="2971805at2"/>
<name>A0A1N7JHN6_9BACI</name>
<feature type="transmembrane region" description="Helical" evidence="1">
    <location>
        <begin position="12"/>
        <end position="29"/>
    </location>
</feature>
<dbReference type="Proteomes" id="UP000187608">
    <property type="component" value="Unassembled WGS sequence"/>
</dbReference>